<reference evidence="2 3" key="1">
    <citation type="submission" date="2024-02" db="EMBL/GenBank/DDBJ databases">
        <title>De novo assembly and annotation of 12 fungi associated with fruit tree decline syndrome in Ontario, Canada.</title>
        <authorList>
            <person name="Sulman M."/>
            <person name="Ellouze W."/>
            <person name="Ilyukhin E."/>
        </authorList>
    </citation>
    <scope>NUCLEOTIDE SEQUENCE [LARGE SCALE GENOMIC DNA]</scope>
    <source>
        <strain evidence="2 3">M97-236</strain>
    </source>
</reference>
<evidence type="ECO:0000256" key="1">
    <source>
        <dbReference type="SAM" id="MobiDB-lite"/>
    </source>
</evidence>
<dbReference type="Proteomes" id="UP001521222">
    <property type="component" value="Unassembled WGS sequence"/>
</dbReference>
<comment type="caution">
    <text evidence="2">The sequence shown here is derived from an EMBL/GenBank/DDBJ whole genome shotgun (WGS) entry which is preliminary data.</text>
</comment>
<sequence length="125" mass="13337">MSDTAKRPDKGAASSAARTDTSSLVLSLLYPRLDAQIESKVSQTPIPGGRDANACGKIFKKLKDKLNDDIENVKADRPVAAAVEGEATAKPTKAAARREWGLLCEAVIKEKETNVKNGEDVEGEV</sequence>
<dbReference type="EMBL" id="JAKIXB020000058">
    <property type="protein sequence ID" value="KAL1591631.1"/>
    <property type="molecule type" value="Genomic_DNA"/>
</dbReference>
<evidence type="ECO:0000313" key="3">
    <source>
        <dbReference type="Proteomes" id="UP001521222"/>
    </source>
</evidence>
<proteinExistence type="predicted"/>
<feature type="region of interest" description="Disordered" evidence="1">
    <location>
        <begin position="1"/>
        <end position="20"/>
    </location>
</feature>
<organism evidence="2 3">
    <name type="scientific">Nothophoma quercina</name>
    <dbReference type="NCBI Taxonomy" id="749835"/>
    <lineage>
        <taxon>Eukaryota</taxon>
        <taxon>Fungi</taxon>
        <taxon>Dikarya</taxon>
        <taxon>Ascomycota</taxon>
        <taxon>Pezizomycotina</taxon>
        <taxon>Dothideomycetes</taxon>
        <taxon>Pleosporomycetidae</taxon>
        <taxon>Pleosporales</taxon>
        <taxon>Pleosporineae</taxon>
        <taxon>Didymellaceae</taxon>
        <taxon>Nothophoma</taxon>
    </lineage>
</organism>
<accession>A0ABR3QHK8</accession>
<protein>
    <submittedName>
        <fullName evidence="2">Uncharacterized protein</fullName>
    </submittedName>
</protein>
<evidence type="ECO:0000313" key="2">
    <source>
        <dbReference type="EMBL" id="KAL1591631.1"/>
    </source>
</evidence>
<keyword evidence="3" id="KW-1185">Reference proteome</keyword>
<feature type="compositionally biased region" description="Basic and acidic residues" evidence="1">
    <location>
        <begin position="1"/>
        <end position="10"/>
    </location>
</feature>
<name>A0ABR3QHK8_9PLEO</name>
<gene>
    <name evidence="2" type="ORF">SLS59_010090</name>
</gene>